<keyword evidence="3" id="KW-1185">Reference proteome</keyword>
<accession>A0A1I3C5H7</accession>
<dbReference type="STRING" id="1576369.SAMN05421753_102122"/>
<evidence type="ECO:0000256" key="1">
    <source>
        <dbReference type="SAM" id="Coils"/>
    </source>
</evidence>
<reference evidence="3" key="1">
    <citation type="submission" date="2016-10" db="EMBL/GenBank/DDBJ databases">
        <authorList>
            <person name="Varghese N."/>
            <person name="Submissions S."/>
        </authorList>
    </citation>
    <scope>NUCLEOTIDE SEQUENCE [LARGE SCALE GENOMIC DNA]</scope>
    <source>
        <strain evidence="3">DSM 26348</strain>
    </source>
</reference>
<dbReference type="RefSeq" id="WP_092047820.1">
    <property type="nucleotide sequence ID" value="NZ_FOQD01000002.1"/>
</dbReference>
<sequence>MHLFQRPPSTAWEQLPLPVLPGSSVWAWFKPAQSPLDVVVRIPDDVFQLAAGRLTLRHLLMAIQLPAESLQCWTVQGMTLESQQGANPLLDHPLPVPVAWLDPSITLRLAGAPGEVPAVAPFAAAASSGPLPRSEPASPQGQQMLAGMEADWLAILHLESQLGQLRKQLNTAQGRVQSMNRDLSPDERLAADSNDVKDWQDARRFLRDASGHLSRYIREHDVGVTSSAGQRNRFEEIYQTYVVPRRSCDSLPTMQHEFETYRKVVQSLVAKMQTALSNAGKDGEQRAQQVLSRIAAKARKARHNR</sequence>
<protein>
    <submittedName>
        <fullName evidence="2">Uncharacterized protein</fullName>
    </submittedName>
</protein>
<proteinExistence type="predicted"/>
<dbReference type="EMBL" id="FOQD01000002">
    <property type="protein sequence ID" value="SFH69828.1"/>
    <property type="molecule type" value="Genomic_DNA"/>
</dbReference>
<dbReference type="Proteomes" id="UP000199518">
    <property type="component" value="Unassembled WGS sequence"/>
</dbReference>
<dbReference type="AlphaFoldDB" id="A0A1I3C5H7"/>
<gene>
    <name evidence="2" type="ORF">SAMN05421753_102122</name>
</gene>
<name>A0A1I3C5H7_9PLAN</name>
<evidence type="ECO:0000313" key="2">
    <source>
        <dbReference type="EMBL" id="SFH69828.1"/>
    </source>
</evidence>
<keyword evidence="1" id="KW-0175">Coiled coil</keyword>
<organism evidence="2 3">
    <name type="scientific">Planctomicrobium piriforme</name>
    <dbReference type="NCBI Taxonomy" id="1576369"/>
    <lineage>
        <taxon>Bacteria</taxon>
        <taxon>Pseudomonadati</taxon>
        <taxon>Planctomycetota</taxon>
        <taxon>Planctomycetia</taxon>
        <taxon>Planctomycetales</taxon>
        <taxon>Planctomycetaceae</taxon>
        <taxon>Planctomicrobium</taxon>
    </lineage>
</organism>
<dbReference type="OrthoDB" id="213364at2"/>
<evidence type="ECO:0000313" key="3">
    <source>
        <dbReference type="Proteomes" id="UP000199518"/>
    </source>
</evidence>
<feature type="coiled-coil region" evidence="1">
    <location>
        <begin position="155"/>
        <end position="182"/>
    </location>
</feature>